<dbReference type="InterPro" id="IPR004378">
    <property type="entry name" value="F420H2_quin_Rdtase"/>
</dbReference>
<dbReference type="PANTHER" id="PTHR39428:SF3">
    <property type="entry name" value="DEAZAFLAVIN-DEPENDENT NITROREDUCTASE"/>
    <property type="match status" value="1"/>
</dbReference>
<comment type="similarity">
    <text evidence="1">Belongs to the F420H(2)-dependent quinone reductase family.</text>
</comment>
<protein>
    <submittedName>
        <fullName evidence="3">Nitroreductase family deazaflavin-dependent oxidoreductase</fullName>
    </submittedName>
</protein>
<comment type="catalytic activity">
    <reaction evidence="2">
        <text>oxidized coenzyme F420-(gamma-L-Glu)(n) + a quinol + H(+) = reduced coenzyme F420-(gamma-L-Glu)(n) + a quinone</text>
        <dbReference type="Rhea" id="RHEA:39663"/>
        <dbReference type="Rhea" id="RHEA-COMP:12939"/>
        <dbReference type="Rhea" id="RHEA-COMP:14378"/>
        <dbReference type="ChEBI" id="CHEBI:15378"/>
        <dbReference type="ChEBI" id="CHEBI:24646"/>
        <dbReference type="ChEBI" id="CHEBI:132124"/>
        <dbReference type="ChEBI" id="CHEBI:133980"/>
        <dbReference type="ChEBI" id="CHEBI:139511"/>
    </reaction>
</comment>
<name>A0A386ZDL6_9NOCA</name>
<evidence type="ECO:0000313" key="3">
    <source>
        <dbReference type="EMBL" id="AYF75214.1"/>
    </source>
</evidence>
<sequence>MTAAALGARLLQTRWFVRAPILLFRARLGFLFGHRLLLLEHVGRKSGQPRYVALETVARPTPTTLVIASGFGSRAQWYRNLLAHPACHVTIAFHYRTPATARPLTPDETNSVLTEYQQAHPRAYHHLSAIIESAISDTIDNVPLIELTLSP</sequence>
<dbReference type="EMBL" id="CP032568">
    <property type="protein sequence ID" value="AYF75214.1"/>
    <property type="molecule type" value="Genomic_DNA"/>
</dbReference>
<dbReference type="Proteomes" id="UP000267164">
    <property type="component" value="Chromosome"/>
</dbReference>
<dbReference type="PANTHER" id="PTHR39428">
    <property type="entry name" value="F420H(2)-DEPENDENT QUINONE REDUCTASE RV1261C"/>
    <property type="match status" value="1"/>
</dbReference>
<accession>A0A386ZDL6</accession>
<organism evidence="3 4">
    <name type="scientific">Nocardia yunnanensis</name>
    <dbReference type="NCBI Taxonomy" id="2382165"/>
    <lineage>
        <taxon>Bacteria</taxon>
        <taxon>Bacillati</taxon>
        <taxon>Actinomycetota</taxon>
        <taxon>Actinomycetes</taxon>
        <taxon>Mycobacteriales</taxon>
        <taxon>Nocardiaceae</taxon>
        <taxon>Nocardia</taxon>
    </lineage>
</organism>
<dbReference type="GO" id="GO:0005886">
    <property type="term" value="C:plasma membrane"/>
    <property type="evidence" value="ECO:0007669"/>
    <property type="project" value="TreeGrafter"/>
</dbReference>
<evidence type="ECO:0000256" key="1">
    <source>
        <dbReference type="ARBA" id="ARBA00008710"/>
    </source>
</evidence>
<evidence type="ECO:0000256" key="2">
    <source>
        <dbReference type="ARBA" id="ARBA00049106"/>
    </source>
</evidence>
<dbReference type="Gene3D" id="2.30.110.10">
    <property type="entry name" value="Electron Transport, Fmn-binding Protein, Chain A"/>
    <property type="match status" value="1"/>
</dbReference>
<dbReference type="OrthoDB" id="163266at2"/>
<gene>
    <name evidence="3" type="ORF">D7D52_16590</name>
</gene>
<dbReference type="InterPro" id="IPR012349">
    <property type="entry name" value="Split_barrel_FMN-bd"/>
</dbReference>
<dbReference type="GO" id="GO:0016491">
    <property type="term" value="F:oxidoreductase activity"/>
    <property type="evidence" value="ECO:0007669"/>
    <property type="project" value="InterPro"/>
</dbReference>
<dbReference type="GO" id="GO:0070967">
    <property type="term" value="F:coenzyme F420 binding"/>
    <property type="evidence" value="ECO:0007669"/>
    <property type="project" value="TreeGrafter"/>
</dbReference>
<reference evidence="3 4" key="1">
    <citation type="submission" date="2018-09" db="EMBL/GenBank/DDBJ databases">
        <title>Nocardia yunnanensis sp. nov., an actinomycete isolated from a soil sample.</title>
        <authorList>
            <person name="Zhang J."/>
        </authorList>
    </citation>
    <scope>NUCLEOTIDE SEQUENCE [LARGE SCALE GENOMIC DNA]</scope>
    <source>
        <strain evidence="3 4">CFHS0054</strain>
    </source>
</reference>
<dbReference type="AlphaFoldDB" id="A0A386ZDL6"/>
<proteinExistence type="inferred from homology"/>
<evidence type="ECO:0000313" key="4">
    <source>
        <dbReference type="Proteomes" id="UP000267164"/>
    </source>
</evidence>
<dbReference type="RefSeq" id="WP_120737503.1">
    <property type="nucleotide sequence ID" value="NZ_CP032568.1"/>
</dbReference>
<dbReference type="Pfam" id="PF04075">
    <property type="entry name" value="F420H2_quin_red"/>
    <property type="match status" value="1"/>
</dbReference>
<keyword evidence="4" id="KW-1185">Reference proteome</keyword>
<dbReference type="NCBIfam" id="TIGR00026">
    <property type="entry name" value="hi_GC_TIGR00026"/>
    <property type="match status" value="1"/>
</dbReference>
<dbReference type="KEGG" id="nyu:D7D52_16590"/>